<dbReference type="InterPro" id="IPR032675">
    <property type="entry name" value="LRR_dom_sf"/>
</dbReference>
<reference evidence="1" key="1">
    <citation type="submission" date="2016-09" db="EMBL/GenBank/DDBJ databases">
        <authorList>
            <person name="Capua I."/>
            <person name="De Benedictis P."/>
            <person name="Joannis T."/>
            <person name="Lombin L.H."/>
            <person name="Cattoli G."/>
        </authorList>
    </citation>
    <scope>NUCLEOTIDE SEQUENCE</scope>
</reference>
<sequence length="317" mass="35274">MHFASPFNRRAWCSIFFLTWLPRKHRCVHFLVVRRDLPGVPCSVWNLAAEESRFGAGKQCHLRHVVWRMCFEHWGVLDLFNEAVTMLETLVVSFEQEAHAVIPDELCQLVRRSAGTLQTFSVSMSSHWGACDRLLEFPLCHSLVELDVALSSAIFAPEAIARVLSSDARSALRKLSFFYPPYSHGERAFADALAQNRTLLEVYIGSPSIEAFRVVCDALTENASVKNLSLACILPRGQLMTPDDKVASLLRGNTVLESLTLEGFRCFIKDPEIVADALGGNASLKFLTCVSGDSMLASVVSELVSALERNETLQLIQ</sequence>
<dbReference type="EMBL" id="GFAA01000024">
    <property type="protein sequence ID" value="JAU03411.1"/>
    <property type="molecule type" value="mRNA"/>
</dbReference>
<protein>
    <submittedName>
        <fullName evidence="1">Putative secreted protein</fullName>
    </submittedName>
</protein>
<feature type="non-terminal residue" evidence="1">
    <location>
        <position position="317"/>
    </location>
</feature>
<accession>A0A1E1XVV9</accession>
<proteinExistence type="evidence at transcript level"/>
<organism evidence="1">
    <name type="scientific">Amblyomma sculptum</name>
    <name type="common">Tick</name>
    <dbReference type="NCBI Taxonomy" id="1581419"/>
    <lineage>
        <taxon>Eukaryota</taxon>
        <taxon>Metazoa</taxon>
        <taxon>Ecdysozoa</taxon>
        <taxon>Arthropoda</taxon>
        <taxon>Chelicerata</taxon>
        <taxon>Arachnida</taxon>
        <taxon>Acari</taxon>
        <taxon>Parasitiformes</taxon>
        <taxon>Ixodida</taxon>
        <taxon>Ixodoidea</taxon>
        <taxon>Ixodidae</taxon>
        <taxon>Amblyomminae</taxon>
        <taxon>Amblyomma</taxon>
    </lineage>
</organism>
<reference evidence="1" key="2">
    <citation type="journal article" date="2017" name="Front. Cell. Infect. Microbiol.">
        <title>Analysis of the Salivary Gland Transcriptome of Unfed and Partially Fed Amblyomma sculptum Ticks and Descriptive Proteome of the Saliva.</title>
        <authorList>
            <person name="Esteves E."/>
            <person name="Maruyama S.R."/>
            <person name="Kawahara R."/>
            <person name="Fujita A."/>
            <person name="Martins L.A."/>
            <person name="Righi A.A."/>
            <person name="Costa F.B."/>
            <person name="Palmisano G."/>
            <person name="Labruna M.B."/>
            <person name="Sa-Nunes A."/>
            <person name="Ribeiro J.M.C."/>
            <person name="Fogaca A.C."/>
        </authorList>
    </citation>
    <scope>NUCLEOTIDE SEQUENCE</scope>
</reference>
<dbReference type="SUPFAM" id="SSF52047">
    <property type="entry name" value="RNI-like"/>
    <property type="match status" value="1"/>
</dbReference>
<dbReference type="Gene3D" id="3.80.10.10">
    <property type="entry name" value="Ribonuclease Inhibitor"/>
    <property type="match status" value="1"/>
</dbReference>
<evidence type="ECO:0000313" key="1">
    <source>
        <dbReference type="EMBL" id="JAU03411.1"/>
    </source>
</evidence>
<dbReference type="AlphaFoldDB" id="A0A1E1XVV9"/>
<name>A0A1E1XVV9_AMBSC</name>